<sequence length="231" mass="27438">MSSLLLQNSHFYYKNVEKLSVNPQINDFIHQIKASLLSKSANGDDWHTLLNQIEILLFIENINYKDIDVKKMLKKVISKEDLDLRFLKLYYYINYQYNRVPSNCITSTTISQWNAKLLFENSVILPYQSVLFIIPFLSWMIHLNYTTKLSIDPEFVCWLGKGILEACYILKEYIFDSFDFDYNIFLISPNDQNHQNKNLRLIFSHFQIFIESLNVFPDFWKNANKNSSEII</sequence>
<reference evidence="1" key="1">
    <citation type="submission" date="2016-10" db="EMBL/GenBank/DDBJ databases">
        <authorList>
            <person name="Benchimol M."/>
            <person name="Almeida L.G."/>
            <person name="Vasconcelos A.T."/>
            <person name="Perreira-Neves A."/>
            <person name="Rosa I.A."/>
            <person name="Tasca T."/>
            <person name="Bogo M.R."/>
            <person name="de Souza W."/>
        </authorList>
    </citation>
    <scope>NUCLEOTIDE SEQUENCE [LARGE SCALE GENOMIC DNA]</scope>
    <source>
        <strain evidence="1">K</strain>
    </source>
</reference>
<proteinExistence type="predicted"/>
<evidence type="ECO:0000313" key="1">
    <source>
        <dbReference type="EMBL" id="OHT06503.1"/>
    </source>
</evidence>
<dbReference type="VEuPathDB" id="TrichDB:TRFO_25457"/>
<dbReference type="EMBL" id="MLAK01000724">
    <property type="protein sequence ID" value="OHT06503.1"/>
    <property type="molecule type" value="Genomic_DNA"/>
</dbReference>
<protein>
    <submittedName>
        <fullName evidence="1">Uncharacterized protein</fullName>
    </submittedName>
</protein>
<accession>A0A1J4K537</accession>
<gene>
    <name evidence="1" type="ORF">TRFO_25457</name>
</gene>
<organism evidence="1 2">
    <name type="scientific">Tritrichomonas foetus</name>
    <dbReference type="NCBI Taxonomy" id="1144522"/>
    <lineage>
        <taxon>Eukaryota</taxon>
        <taxon>Metamonada</taxon>
        <taxon>Parabasalia</taxon>
        <taxon>Tritrichomonadida</taxon>
        <taxon>Tritrichomonadidae</taxon>
        <taxon>Tritrichomonas</taxon>
    </lineage>
</organism>
<name>A0A1J4K537_9EUKA</name>
<dbReference type="AlphaFoldDB" id="A0A1J4K537"/>
<comment type="caution">
    <text evidence="1">The sequence shown here is derived from an EMBL/GenBank/DDBJ whole genome shotgun (WGS) entry which is preliminary data.</text>
</comment>
<dbReference type="Proteomes" id="UP000179807">
    <property type="component" value="Unassembled WGS sequence"/>
</dbReference>
<evidence type="ECO:0000313" key="2">
    <source>
        <dbReference type="Proteomes" id="UP000179807"/>
    </source>
</evidence>
<dbReference type="GeneID" id="94839070"/>
<keyword evidence="2" id="KW-1185">Reference proteome</keyword>
<dbReference type="RefSeq" id="XP_068359639.1">
    <property type="nucleotide sequence ID" value="XM_068504366.1"/>
</dbReference>